<accession>A0A511TD97</accession>
<gene>
    <name evidence="2" type="ORF">MFU01_66400</name>
    <name evidence="3" type="ORF">SAMN05443572_10535</name>
</gene>
<evidence type="ECO:0000256" key="1">
    <source>
        <dbReference type="SAM" id="SignalP"/>
    </source>
</evidence>
<dbReference type="Proteomes" id="UP000321514">
    <property type="component" value="Unassembled WGS sequence"/>
</dbReference>
<feature type="signal peptide" evidence="1">
    <location>
        <begin position="1"/>
        <end position="20"/>
    </location>
</feature>
<keyword evidence="1" id="KW-0732">Signal</keyword>
<dbReference type="AlphaFoldDB" id="A0A511TD97"/>
<proteinExistence type="predicted"/>
<reference evidence="2 5" key="2">
    <citation type="submission" date="2019-07" db="EMBL/GenBank/DDBJ databases">
        <title>Whole genome shotgun sequence of Myxococcus fulvus NBRC 100333.</title>
        <authorList>
            <person name="Hosoyama A."/>
            <person name="Uohara A."/>
            <person name="Ohji S."/>
            <person name="Ichikawa N."/>
        </authorList>
    </citation>
    <scope>NUCLEOTIDE SEQUENCE [LARGE SCALE GENOMIC DNA]</scope>
    <source>
        <strain evidence="2 5">NBRC 100333</strain>
    </source>
</reference>
<feature type="chain" id="PRO_5023124580" description="Lipoprotein" evidence="1">
    <location>
        <begin position="21"/>
        <end position="176"/>
    </location>
</feature>
<keyword evidence="4" id="KW-1185">Reference proteome</keyword>
<dbReference type="OrthoDB" id="5382408at2"/>
<dbReference type="RefSeq" id="WP_082165275.1">
    <property type="nucleotide sequence ID" value="NZ_BJXR01000048.1"/>
</dbReference>
<dbReference type="PROSITE" id="PS51257">
    <property type="entry name" value="PROKAR_LIPOPROTEIN"/>
    <property type="match status" value="1"/>
</dbReference>
<dbReference type="EMBL" id="BJXR01000048">
    <property type="protein sequence ID" value="GEN11603.1"/>
    <property type="molecule type" value="Genomic_DNA"/>
</dbReference>
<dbReference type="EMBL" id="FOIB01000005">
    <property type="protein sequence ID" value="SEU11439.1"/>
    <property type="molecule type" value="Genomic_DNA"/>
</dbReference>
<evidence type="ECO:0000313" key="4">
    <source>
        <dbReference type="Proteomes" id="UP000183760"/>
    </source>
</evidence>
<evidence type="ECO:0000313" key="5">
    <source>
        <dbReference type="Proteomes" id="UP000321514"/>
    </source>
</evidence>
<reference evidence="3 4" key="1">
    <citation type="submission" date="2016-10" db="EMBL/GenBank/DDBJ databases">
        <authorList>
            <person name="Varghese N."/>
            <person name="Submissions S."/>
        </authorList>
    </citation>
    <scope>NUCLEOTIDE SEQUENCE [LARGE SCALE GENOMIC DNA]</scope>
    <source>
        <strain evidence="3 4">DSM 16525</strain>
    </source>
</reference>
<dbReference type="STRING" id="1334629.MFUL124B02_25360"/>
<comment type="caution">
    <text evidence="2">The sequence shown here is derived from an EMBL/GenBank/DDBJ whole genome shotgun (WGS) entry which is preliminary data.</text>
</comment>
<evidence type="ECO:0008006" key="6">
    <source>
        <dbReference type="Google" id="ProtNLM"/>
    </source>
</evidence>
<dbReference type="Proteomes" id="UP000183760">
    <property type="component" value="Unassembled WGS sequence"/>
</dbReference>
<evidence type="ECO:0000313" key="2">
    <source>
        <dbReference type="EMBL" id="GEN11603.1"/>
    </source>
</evidence>
<name>A0A511TD97_MYXFU</name>
<evidence type="ECO:0000313" key="3">
    <source>
        <dbReference type="EMBL" id="SEU11439.1"/>
    </source>
</evidence>
<protein>
    <recommendedName>
        <fullName evidence="6">Lipoprotein</fullName>
    </recommendedName>
</protein>
<sequence>MALRSPVPFLACGAVLVAVACSINVDDLAGRACSDDTECPSAYACTAVAADGQRTCEVVYPPSYTEADSGTDAGPVPTYCDDVQPILAKSCVSTCHGADTSGSGQSSFRLDYYEPTGNGVPGARAKALRIRVRTSDLKDMPPTGSGVTQPTAEERALVARWVAGGAPFCDSPDAGP</sequence>
<organism evidence="2 5">
    <name type="scientific">Myxococcus fulvus</name>
    <dbReference type="NCBI Taxonomy" id="33"/>
    <lineage>
        <taxon>Bacteria</taxon>
        <taxon>Pseudomonadati</taxon>
        <taxon>Myxococcota</taxon>
        <taxon>Myxococcia</taxon>
        <taxon>Myxococcales</taxon>
        <taxon>Cystobacterineae</taxon>
        <taxon>Myxococcaceae</taxon>
        <taxon>Myxococcus</taxon>
    </lineage>
</organism>